<evidence type="ECO:0000313" key="6">
    <source>
        <dbReference type="Proteomes" id="UP000288805"/>
    </source>
</evidence>
<name>A0A438HJZ7_VITVI</name>
<evidence type="ECO:0008006" key="7">
    <source>
        <dbReference type="Google" id="ProtNLM"/>
    </source>
</evidence>
<evidence type="ECO:0000259" key="3">
    <source>
        <dbReference type="Pfam" id="PF13960"/>
    </source>
</evidence>
<keyword evidence="1" id="KW-0175">Coiled coil</keyword>
<keyword evidence="2" id="KW-0812">Transmembrane</keyword>
<comment type="caution">
    <text evidence="5">The sequence shown here is derived from an EMBL/GenBank/DDBJ whole genome shotgun (WGS) entry which is preliminary data.</text>
</comment>
<dbReference type="PANTHER" id="PTHR10775:SF182">
    <property type="entry name" value="TRANSPOSON, EN_SPM-LIKE, TRANSPOSASE-ASSOCIATED DOMAIN PROTEIN-RELATED"/>
    <property type="match status" value="1"/>
</dbReference>
<gene>
    <name evidence="5" type="ORF">CK203_048638</name>
</gene>
<accession>A0A438HJZ7</accession>
<dbReference type="EMBL" id="QGNW01000211">
    <property type="protein sequence ID" value="RVW84793.1"/>
    <property type="molecule type" value="Genomic_DNA"/>
</dbReference>
<dbReference type="Pfam" id="PF13963">
    <property type="entry name" value="Transpos_assoc"/>
    <property type="match status" value="1"/>
</dbReference>
<dbReference type="PANTHER" id="PTHR10775">
    <property type="entry name" value="OS08G0208400 PROTEIN"/>
    <property type="match status" value="1"/>
</dbReference>
<dbReference type="Pfam" id="PF03004">
    <property type="entry name" value="Transposase_24"/>
    <property type="match status" value="1"/>
</dbReference>
<dbReference type="InterPro" id="IPR029480">
    <property type="entry name" value="Transpos_assoc"/>
</dbReference>
<dbReference type="InterPro" id="IPR004242">
    <property type="entry name" value="Transposase_21"/>
</dbReference>
<evidence type="ECO:0000256" key="1">
    <source>
        <dbReference type="SAM" id="Coils"/>
    </source>
</evidence>
<evidence type="ECO:0000313" key="5">
    <source>
        <dbReference type="EMBL" id="RVW84793.1"/>
    </source>
</evidence>
<keyword evidence="2" id="KW-1133">Transmembrane helix</keyword>
<feature type="transmembrane region" description="Helical" evidence="2">
    <location>
        <begin position="781"/>
        <end position="803"/>
    </location>
</feature>
<feature type="domain" description="Transposase-associated" evidence="4">
    <location>
        <begin position="5"/>
        <end position="77"/>
    </location>
</feature>
<organism evidence="5 6">
    <name type="scientific">Vitis vinifera</name>
    <name type="common">Grape</name>
    <dbReference type="NCBI Taxonomy" id="29760"/>
    <lineage>
        <taxon>Eukaryota</taxon>
        <taxon>Viridiplantae</taxon>
        <taxon>Streptophyta</taxon>
        <taxon>Embryophyta</taxon>
        <taxon>Tracheophyta</taxon>
        <taxon>Spermatophyta</taxon>
        <taxon>Magnoliopsida</taxon>
        <taxon>eudicotyledons</taxon>
        <taxon>Gunneridae</taxon>
        <taxon>Pentapetalae</taxon>
        <taxon>rosids</taxon>
        <taxon>Vitales</taxon>
        <taxon>Vitaceae</taxon>
        <taxon>Viteae</taxon>
        <taxon>Vitis</taxon>
    </lineage>
</organism>
<feature type="domain" description="DUF4218" evidence="3">
    <location>
        <begin position="634"/>
        <end position="721"/>
    </location>
</feature>
<dbReference type="AlphaFoldDB" id="A0A438HJZ7"/>
<reference evidence="5 6" key="1">
    <citation type="journal article" date="2018" name="PLoS Genet.">
        <title>Population sequencing reveals clonal diversity and ancestral inbreeding in the grapevine cultivar Chardonnay.</title>
        <authorList>
            <person name="Roach M.J."/>
            <person name="Johnson D.L."/>
            <person name="Bohlmann J."/>
            <person name="van Vuuren H.J."/>
            <person name="Jones S.J."/>
            <person name="Pretorius I.S."/>
            <person name="Schmidt S.A."/>
            <person name="Borneman A.R."/>
        </authorList>
    </citation>
    <scope>NUCLEOTIDE SEQUENCE [LARGE SCALE GENOMIC DNA]</scope>
    <source>
        <strain evidence="6">cv. Chardonnay</strain>
        <tissue evidence="5">Leaf</tissue>
    </source>
</reference>
<dbReference type="Proteomes" id="UP000288805">
    <property type="component" value="Unassembled WGS sequence"/>
</dbReference>
<dbReference type="Pfam" id="PF02992">
    <property type="entry name" value="Transposase_21"/>
    <property type="match status" value="1"/>
</dbReference>
<protein>
    <recommendedName>
        <fullName evidence="7">Transposase-associated domain-containing protein</fullName>
    </recommendedName>
</protein>
<evidence type="ECO:0000256" key="2">
    <source>
        <dbReference type="SAM" id="Phobius"/>
    </source>
</evidence>
<proteinExistence type="predicted"/>
<keyword evidence="2" id="KW-0472">Membrane</keyword>
<dbReference type="Pfam" id="PF13960">
    <property type="entry name" value="DUF4218"/>
    <property type="match status" value="1"/>
</dbReference>
<dbReference type="InterPro" id="IPR004252">
    <property type="entry name" value="Probable_transposase_24"/>
</dbReference>
<evidence type="ECO:0000259" key="4">
    <source>
        <dbReference type="Pfam" id="PF13963"/>
    </source>
</evidence>
<dbReference type="InterPro" id="IPR025452">
    <property type="entry name" value="DUF4218"/>
</dbReference>
<feature type="coiled-coil region" evidence="1">
    <location>
        <begin position="908"/>
        <end position="953"/>
    </location>
</feature>
<sequence>MAIDKSWMQKSRVSSEYHKGVLEFLDFAFSNAPGKEMLPCPCIRCNNCLMQKREIMYDHLLDNGIARNYVRWLMHREYEFCEPTNTSTNESDMHDEMQEMLNDAFGMPMPNEESERSPHVHEEFEKPNEDANKFYNLLREVEQELYPGCKKFTKLSFIIRLFHMKCLNGWSNKSFTMLLELLKKTFPEGETLPSNYYEAKKILRDLGLHYIKIDACPSDCMLYSKEHANVNECVVCGVSRWKSSDDHSTYEFTNSAKKKKIPAKVLRYFPLKPRLQRIGSSRWGCNYGDACFPNRCLPKAISSSFQLQIIHGEMMRHPVDSLAWKNFDNVHPSFALEPRNVRLGLASDGFNPFGNMSISYSMWPVVLIPYNLPPWMCMKQTFFMLSLLIPSPTAPGNDIDIYLQPLIDELNDLWDVGVQTYDASTKQNFCMRAAILWTINDFPAYANLSGWSTKGKFACPICNKDCSSFRLQNGRKCCYMGHRRFLPIDHRFRRDKKSFDGNEEHRAAPKQLSGEDVLHQLDGMEHITLGKTSKNKIIVGTLLSIDGKSKDNFNSRLDLQAMEFCKFLKEVKVPDGYASNISRRVQVNERKIFGLKSHDCHVLMQQLLPLAIRGVLQKNVCAVIVELCSFFKQLCSKVLKTDQLEYLENDIIVTLCKLERIFPPSFFDVMVHLPIHLASEAKVAGPVQYRWMYPIEQYLRTLKSYVRNKSRPEGSIAEGEHKQSIRVKPRIRARDVDLIHTREFISWFEEHEMSHRRGRVQIVSPEDELDNLQQLLDIQPAAATTPIVLILLILLILQILLLLGKDCQAIWEHWCDLNTMYPSKFKIGIMISQKKNKANRAKQVIKHISGSKSYAQIRYEQAQKNEDRSEPNRIEMFALTHTRKDGTPVDDHSKEIMKAIGVILSTQLENAQEMLIAVEQKFTTATEELSNVKDELSHVKETFEEKLIEVQRKT</sequence>